<reference evidence="3 4" key="1">
    <citation type="submission" date="2021-02" db="EMBL/GenBank/DDBJ databases">
        <title>Plant Genome Project.</title>
        <authorList>
            <person name="Zhang R.-G."/>
        </authorList>
    </citation>
    <scope>NUCLEOTIDE SEQUENCE [LARGE SCALE GENOMIC DNA]</scope>
    <source>
        <tissue evidence="3">Leaves</tissue>
    </source>
</reference>
<evidence type="ECO:0000313" key="4">
    <source>
        <dbReference type="Proteomes" id="UP000827721"/>
    </source>
</evidence>
<gene>
    <name evidence="3" type="ORF">JRO89_XS12G0253500</name>
</gene>
<dbReference type="Proteomes" id="UP000827721">
    <property type="component" value="Unassembled WGS sequence"/>
</dbReference>
<keyword evidence="4" id="KW-1185">Reference proteome</keyword>
<feature type="compositionally biased region" description="Polar residues" evidence="2">
    <location>
        <begin position="8"/>
        <end position="23"/>
    </location>
</feature>
<proteinExistence type="predicted"/>
<keyword evidence="1" id="KW-0175">Coiled coil</keyword>
<name>A0ABQ8HE09_9ROSI</name>
<organism evidence="3 4">
    <name type="scientific">Xanthoceras sorbifolium</name>
    <dbReference type="NCBI Taxonomy" id="99658"/>
    <lineage>
        <taxon>Eukaryota</taxon>
        <taxon>Viridiplantae</taxon>
        <taxon>Streptophyta</taxon>
        <taxon>Embryophyta</taxon>
        <taxon>Tracheophyta</taxon>
        <taxon>Spermatophyta</taxon>
        <taxon>Magnoliopsida</taxon>
        <taxon>eudicotyledons</taxon>
        <taxon>Gunneridae</taxon>
        <taxon>Pentapetalae</taxon>
        <taxon>rosids</taxon>
        <taxon>malvids</taxon>
        <taxon>Sapindales</taxon>
        <taxon>Sapindaceae</taxon>
        <taxon>Xanthoceroideae</taxon>
        <taxon>Xanthoceras</taxon>
    </lineage>
</organism>
<feature type="coiled-coil region" evidence="1">
    <location>
        <begin position="172"/>
        <end position="220"/>
    </location>
</feature>
<comment type="caution">
    <text evidence="3">The sequence shown here is derived from an EMBL/GenBank/DDBJ whole genome shotgun (WGS) entry which is preliminary data.</text>
</comment>
<feature type="coiled-coil region" evidence="1">
    <location>
        <begin position="39"/>
        <end position="129"/>
    </location>
</feature>
<evidence type="ECO:0000256" key="1">
    <source>
        <dbReference type="SAM" id="Coils"/>
    </source>
</evidence>
<evidence type="ECO:0000313" key="3">
    <source>
        <dbReference type="EMBL" id="KAH7554655.1"/>
    </source>
</evidence>
<protein>
    <submittedName>
        <fullName evidence="3">Uncharacterized protein</fullName>
    </submittedName>
</protein>
<accession>A0ABQ8HE09</accession>
<feature type="region of interest" description="Disordered" evidence="2">
    <location>
        <begin position="1"/>
        <end position="23"/>
    </location>
</feature>
<evidence type="ECO:0000256" key="2">
    <source>
        <dbReference type="SAM" id="MobiDB-lite"/>
    </source>
</evidence>
<dbReference type="EMBL" id="JAFEMO010000012">
    <property type="protein sequence ID" value="KAH7554655.1"/>
    <property type="molecule type" value="Genomic_DNA"/>
</dbReference>
<sequence>MAAAAEIQNGQVDLNRHQSNGTQPAILAEAEKQPWLKREAVLEETIKRLQEEKDHHIQKEATLEETIKLLQNESDSHMEKLVTLEETIKQLRNENELQTQKEDTLEETIKQLRNENDSHTQKEVGLEMNIVKLQCEKDLWLQKEARLEVKISQLLDESADLSSKGSISKGTIASLNNDVTRLQMQVTELEESRKNLLQENQQLAEHASSLQLQIQNLERSISSAHSFDDHKEFEHASEQEDLNAQIEAGSALVGKLITENAELVEKVNELFVKLQQQSMADRLSSTSGNDPLVRTVNAAEPLFESSENVSILSDKMESPEVVEVKEERIGVIHGHAVPAASTDSIGEIVQIPLDDNEVQDVESQVVESEEKDGVPLTDAPLIGAPFRLISFVANYVSGSDLVNNKS</sequence>